<sequence>MRIVWLAAADARGHLMRAHLARRLLARVGVRVTLVTTSEEGRAFLAALGAPSEVLSCHYSVAFDARQNMARAATEACVLRYMVTPSRGPRDLARLSALCRGASYVVNDFHPLLLLAGARGHGGAHALPCPVVHVHGENLWRAIEGNFHGRCPAVADRGFGALVRALRDRAHGRIEHTFDAPFAGSRDPSRRSYRLLPIIAAPGRSAAEVRAELGVGAGRRLAAVYLNPHFADPALATALSRALAAEGYAVHGVAEGLAGYPGFRPYDARFADVAAAADLLVSAPGMGAVGMARLFGVPFLALLTDQPEQRENVRFLAAPSGGARTSAASSRTSPGLASPVSPASSSATFATVDLAAPGGLERRLREAAAELAARGGRALDRPSPAAVVSAIHGVWTDVLTGLAPAAAPAGRARFSSHLASNKAAPKEVHP</sequence>
<evidence type="ECO:0008006" key="4">
    <source>
        <dbReference type="Google" id="ProtNLM"/>
    </source>
</evidence>
<gene>
    <name evidence="2" type="ORF">SOCE26_063540</name>
</gene>
<reference evidence="2 3" key="1">
    <citation type="submission" date="2015-09" db="EMBL/GenBank/DDBJ databases">
        <title>Sorangium comparison.</title>
        <authorList>
            <person name="Zaburannyi N."/>
            <person name="Bunk B."/>
            <person name="Overmann J."/>
            <person name="Mueller R."/>
        </authorList>
    </citation>
    <scope>NUCLEOTIDE SEQUENCE [LARGE SCALE GENOMIC DNA]</scope>
    <source>
        <strain evidence="2 3">So ce26</strain>
    </source>
</reference>
<dbReference type="EMBL" id="CP012673">
    <property type="protein sequence ID" value="AUX44884.1"/>
    <property type="molecule type" value="Genomic_DNA"/>
</dbReference>
<organism evidence="2 3">
    <name type="scientific">Sorangium cellulosum</name>
    <name type="common">Polyangium cellulosum</name>
    <dbReference type="NCBI Taxonomy" id="56"/>
    <lineage>
        <taxon>Bacteria</taxon>
        <taxon>Pseudomonadati</taxon>
        <taxon>Myxococcota</taxon>
        <taxon>Polyangia</taxon>
        <taxon>Polyangiales</taxon>
        <taxon>Polyangiaceae</taxon>
        <taxon>Sorangium</taxon>
    </lineage>
</organism>
<name>A0A2L0F010_SORCE</name>
<proteinExistence type="predicted"/>
<dbReference type="OrthoDB" id="8678604at2"/>
<dbReference type="RefSeq" id="WP_104983347.1">
    <property type="nucleotide sequence ID" value="NZ_CP012673.1"/>
</dbReference>
<dbReference type="AlphaFoldDB" id="A0A2L0F010"/>
<dbReference type="Proteomes" id="UP000238348">
    <property type="component" value="Chromosome"/>
</dbReference>
<evidence type="ECO:0000256" key="1">
    <source>
        <dbReference type="SAM" id="MobiDB-lite"/>
    </source>
</evidence>
<protein>
    <recommendedName>
        <fullName evidence="4">Glycosyltransferase</fullName>
    </recommendedName>
</protein>
<evidence type="ECO:0000313" key="3">
    <source>
        <dbReference type="Proteomes" id="UP000238348"/>
    </source>
</evidence>
<evidence type="ECO:0000313" key="2">
    <source>
        <dbReference type="EMBL" id="AUX44884.1"/>
    </source>
</evidence>
<accession>A0A2L0F010</accession>
<feature type="region of interest" description="Disordered" evidence="1">
    <location>
        <begin position="322"/>
        <end position="344"/>
    </location>
</feature>